<reference evidence="2" key="1">
    <citation type="submission" date="2023-03" db="EMBL/GenBank/DDBJ databases">
        <title>Emydomyces testavorans Genome Sequence.</title>
        <authorList>
            <person name="Hoyer L."/>
        </authorList>
    </citation>
    <scope>NUCLEOTIDE SEQUENCE</scope>
    <source>
        <strain evidence="2">16-2883</strain>
    </source>
</reference>
<gene>
    <name evidence="2" type="ORF">PRK78_005741</name>
</gene>
<organism evidence="2 3">
    <name type="scientific">Emydomyces testavorans</name>
    <dbReference type="NCBI Taxonomy" id="2070801"/>
    <lineage>
        <taxon>Eukaryota</taxon>
        <taxon>Fungi</taxon>
        <taxon>Dikarya</taxon>
        <taxon>Ascomycota</taxon>
        <taxon>Pezizomycotina</taxon>
        <taxon>Eurotiomycetes</taxon>
        <taxon>Eurotiomycetidae</taxon>
        <taxon>Onygenales</taxon>
        <taxon>Nannizziopsiaceae</taxon>
        <taxon>Emydomyces</taxon>
    </lineage>
</organism>
<name>A0AAF0DK58_9EURO</name>
<dbReference type="InterPro" id="IPR002575">
    <property type="entry name" value="Aminoglycoside_PTrfase"/>
</dbReference>
<accession>A0AAF0DK58</accession>
<evidence type="ECO:0000313" key="2">
    <source>
        <dbReference type="EMBL" id="WEW60256.1"/>
    </source>
</evidence>
<dbReference type="PANTHER" id="PTHR21310:SF37">
    <property type="entry name" value="AMINOGLYCOSIDE PHOSPHOTRANSFERASE DOMAIN-CONTAINING PROTEIN"/>
    <property type="match status" value="1"/>
</dbReference>
<dbReference type="SUPFAM" id="SSF56112">
    <property type="entry name" value="Protein kinase-like (PK-like)"/>
    <property type="match status" value="1"/>
</dbReference>
<dbReference type="Pfam" id="PF01636">
    <property type="entry name" value="APH"/>
    <property type="match status" value="1"/>
</dbReference>
<sequence length="454" mass="52440">MDQDSEACKQSDTMFIVWMRHLKKFKNEQLAAKLACQHYHGEPIDAVHHSQGSFNRCYRVKFRDGTDVLVRFPALGRSMFRREKLQDEIAVMEYLSRNTSIPIPQVLGHGTSAVGPYVVLEFVEGKSLSDYLRASHDPMMPSTLNPNIDIAILRQAYLTMAEILLQLSRCRFPAIGGLVKTDSWKWDIDKRAMTFNMNELVGLGNFPPKMLSQSTFQTANAYFLSLADDHLHHLETQRNDAVADEADCRKKYVARCLFRQIARQFSTAYNNGPFILFCDDLRPSNILVDAELNLRSVIDWEFCYAAPVEFFHCSPWWLLLARPEIWDAGFDDFVAHYIPRQKIFLEILRDREQALVESGIVLESPRLSEHMSQSLENGNFWFFLAATYSWAFDEIYWQFIHPKYYGQLDSIEDLVKLLSLDEQSRIGTFVGDKLKQSKEGGLDSHRTLQEMMDA</sequence>
<feature type="domain" description="Aminoglycoside phosphotransferase" evidence="1">
    <location>
        <begin position="50"/>
        <end position="308"/>
    </location>
</feature>
<keyword evidence="3" id="KW-1185">Reference proteome</keyword>
<evidence type="ECO:0000313" key="3">
    <source>
        <dbReference type="Proteomes" id="UP001219355"/>
    </source>
</evidence>
<dbReference type="EMBL" id="CP120630">
    <property type="protein sequence ID" value="WEW60256.1"/>
    <property type="molecule type" value="Genomic_DNA"/>
</dbReference>
<dbReference type="AlphaFoldDB" id="A0AAF0DK58"/>
<dbReference type="InterPro" id="IPR011009">
    <property type="entry name" value="Kinase-like_dom_sf"/>
</dbReference>
<dbReference type="InterPro" id="IPR051678">
    <property type="entry name" value="AGP_Transferase"/>
</dbReference>
<dbReference type="Gene3D" id="1.10.510.10">
    <property type="entry name" value="Transferase(Phosphotransferase) domain 1"/>
    <property type="match status" value="1"/>
</dbReference>
<dbReference type="PANTHER" id="PTHR21310">
    <property type="entry name" value="AMINOGLYCOSIDE PHOSPHOTRANSFERASE-RELATED-RELATED"/>
    <property type="match status" value="1"/>
</dbReference>
<evidence type="ECO:0000259" key="1">
    <source>
        <dbReference type="Pfam" id="PF01636"/>
    </source>
</evidence>
<dbReference type="Proteomes" id="UP001219355">
    <property type="component" value="Chromosome 4"/>
</dbReference>
<proteinExistence type="predicted"/>
<protein>
    <recommendedName>
        <fullName evidence="1">Aminoglycoside phosphotransferase domain-containing protein</fullName>
    </recommendedName>
</protein>